<evidence type="ECO:0000256" key="6">
    <source>
        <dbReference type="SAM" id="MobiDB-lite"/>
    </source>
</evidence>
<dbReference type="EMBL" id="JAVYJV010000019">
    <property type="protein sequence ID" value="KAK4344941.1"/>
    <property type="molecule type" value="Genomic_DNA"/>
</dbReference>
<comment type="similarity">
    <text evidence="5">Belongs to the glycosyl hydrolase 18 family.</text>
</comment>
<dbReference type="InterPro" id="IPR001579">
    <property type="entry name" value="Glyco_hydro_18_chit_AS"/>
</dbReference>
<dbReference type="Gene3D" id="3.20.20.80">
    <property type="entry name" value="Glycosidases"/>
    <property type="match status" value="2"/>
</dbReference>
<keyword evidence="2 4" id="KW-0378">Hydrolase</keyword>
<accession>A0AAE1R4E3</accession>
<dbReference type="Pfam" id="PF00704">
    <property type="entry name" value="Glyco_hydro_18"/>
    <property type="match status" value="1"/>
</dbReference>
<evidence type="ECO:0000313" key="9">
    <source>
        <dbReference type="Proteomes" id="UP001291623"/>
    </source>
</evidence>
<feature type="region of interest" description="Disordered" evidence="6">
    <location>
        <begin position="85"/>
        <end position="134"/>
    </location>
</feature>
<dbReference type="InterPro" id="IPR050542">
    <property type="entry name" value="Glycosyl_Hydrlase18_Chitinase"/>
</dbReference>
<evidence type="ECO:0000259" key="7">
    <source>
        <dbReference type="Pfam" id="PF00704"/>
    </source>
</evidence>
<dbReference type="PANTHER" id="PTHR45708">
    <property type="entry name" value="ENDOCHITINASE"/>
    <property type="match status" value="1"/>
</dbReference>
<evidence type="ECO:0000256" key="1">
    <source>
        <dbReference type="ARBA" id="ARBA00012729"/>
    </source>
</evidence>
<dbReference type="Proteomes" id="UP001291623">
    <property type="component" value="Unassembled WGS sequence"/>
</dbReference>
<feature type="compositionally biased region" description="Basic and acidic residues" evidence="6">
    <location>
        <begin position="106"/>
        <end position="116"/>
    </location>
</feature>
<organism evidence="8 9">
    <name type="scientific">Anisodus tanguticus</name>
    <dbReference type="NCBI Taxonomy" id="243964"/>
    <lineage>
        <taxon>Eukaryota</taxon>
        <taxon>Viridiplantae</taxon>
        <taxon>Streptophyta</taxon>
        <taxon>Embryophyta</taxon>
        <taxon>Tracheophyta</taxon>
        <taxon>Spermatophyta</taxon>
        <taxon>Magnoliopsida</taxon>
        <taxon>eudicotyledons</taxon>
        <taxon>Gunneridae</taxon>
        <taxon>Pentapetalae</taxon>
        <taxon>asterids</taxon>
        <taxon>lamiids</taxon>
        <taxon>Solanales</taxon>
        <taxon>Solanaceae</taxon>
        <taxon>Solanoideae</taxon>
        <taxon>Hyoscyameae</taxon>
        <taxon>Anisodus</taxon>
    </lineage>
</organism>
<evidence type="ECO:0000256" key="2">
    <source>
        <dbReference type="ARBA" id="ARBA00022801"/>
    </source>
</evidence>
<dbReference type="AlphaFoldDB" id="A0AAE1R4E3"/>
<evidence type="ECO:0000256" key="4">
    <source>
        <dbReference type="RuleBase" id="RU000489"/>
    </source>
</evidence>
<feature type="domain" description="GH18" evidence="7">
    <location>
        <begin position="165"/>
        <end position="296"/>
    </location>
</feature>
<keyword evidence="9" id="KW-1185">Reference proteome</keyword>
<evidence type="ECO:0000313" key="8">
    <source>
        <dbReference type="EMBL" id="KAK4344941.1"/>
    </source>
</evidence>
<dbReference type="InterPro" id="IPR017853">
    <property type="entry name" value="GH"/>
</dbReference>
<dbReference type="PROSITE" id="PS01095">
    <property type="entry name" value="GH18_1"/>
    <property type="match status" value="1"/>
</dbReference>
<comment type="caution">
    <text evidence="8">The sequence shown here is derived from an EMBL/GenBank/DDBJ whole genome shotgun (WGS) entry which is preliminary data.</text>
</comment>
<protein>
    <recommendedName>
        <fullName evidence="1">chitinase</fullName>
        <ecNumber evidence="1">3.2.1.14</ecNumber>
    </recommendedName>
</protein>
<gene>
    <name evidence="8" type="ORF">RND71_035117</name>
</gene>
<sequence length="342" mass="37692">MLPDLHCDSQAIKHFVVYGFSPIGCSSNAESMDRASGMIMQKKIVELSSQLRAAEDRERQRDHQFVGMKAQLVALLASGDSPCPDDACNQRLPPPPSQSRAQCRVSDQKYQLRDEPTSGQPDALSSRYSRSPGKDRTTRLLELDLVEYINCFEFGRWVASIAVRFYNFSAVSRYHEVGKFSEIQTYRLHEAAKGVELLLSIGSGVGNYYLNSTEGAREVATYLRNNYLEGNSSSRLLGDAVLDGIDFDIEGGTNEHWDDLARFLGSYNKLGKSKVYLSAAPQYPFPDAWGIGNLEIAWKQWTSVTSKRIFLGLPAAAAAGGSGFIPADDLTKQVLPAVKASS</sequence>
<reference evidence="8" key="1">
    <citation type="submission" date="2023-12" db="EMBL/GenBank/DDBJ databases">
        <title>Genome assembly of Anisodus tanguticus.</title>
        <authorList>
            <person name="Wang Y.-J."/>
        </authorList>
    </citation>
    <scope>NUCLEOTIDE SEQUENCE</scope>
    <source>
        <strain evidence="8">KB-2021</strain>
        <tissue evidence="8">Leaf</tissue>
    </source>
</reference>
<proteinExistence type="inferred from homology"/>
<evidence type="ECO:0000256" key="5">
    <source>
        <dbReference type="RuleBase" id="RU004453"/>
    </source>
</evidence>
<name>A0AAE1R4E3_9SOLA</name>
<dbReference type="GO" id="GO:0005576">
    <property type="term" value="C:extracellular region"/>
    <property type="evidence" value="ECO:0007669"/>
    <property type="project" value="TreeGrafter"/>
</dbReference>
<dbReference type="EC" id="3.2.1.14" evidence="1"/>
<dbReference type="GO" id="GO:0005975">
    <property type="term" value="P:carbohydrate metabolic process"/>
    <property type="evidence" value="ECO:0007669"/>
    <property type="project" value="InterPro"/>
</dbReference>
<keyword evidence="3 4" id="KW-0326">Glycosidase</keyword>
<dbReference type="GO" id="GO:0008843">
    <property type="term" value="F:endochitinase activity"/>
    <property type="evidence" value="ECO:0007669"/>
    <property type="project" value="UniProtKB-EC"/>
</dbReference>
<dbReference type="PANTHER" id="PTHR45708:SF49">
    <property type="entry name" value="ENDOCHITINASE"/>
    <property type="match status" value="1"/>
</dbReference>
<evidence type="ECO:0000256" key="3">
    <source>
        <dbReference type="ARBA" id="ARBA00023295"/>
    </source>
</evidence>
<dbReference type="InterPro" id="IPR001223">
    <property type="entry name" value="Glyco_hydro18_cat"/>
</dbReference>
<dbReference type="SUPFAM" id="SSF51445">
    <property type="entry name" value="(Trans)glycosidases"/>
    <property type="match status" value="1"/>
</dbReference>